<evidence type="ECO:0000313" key="2">
    <source>
        <dbReference type="Proteomes" id="UP001341840"/>
    </source>
</evidence>
<sequence length="130" mass="14451">MEGCPNSSRRGDFGQGHCSYRPNSHNFPGPAHLHDLSTVDLYDEYMDDLTRLGTYIFLPTCMTRAELVRNHDLDAASLMAAYPPPSFSSSTSCAAAIRNNNISNGNRTQENTLILENPLESRVSVDFVWP</sequence>
<keyword evidence="2" id="KW-1185">Reference proteome</keyword>
<evidence type="ECO:0000313" key="1">
    <source>
        <dbReference type="EMBL" id="MED6210326.1"/>
    </source>
</evidence>
<dbReference type="EMBL" id="JASCZI010242251">
    <property type="protein sequence ID" value="MED6210326.1"/>
    <property type="molecule type" value="Genomic_DNA"/>
</dbReference>
<reference evidence="1 2" key="1">
    <citation type="journal article" date="2023" name="Plants (Basel)">
        <title>Bridging the Gap: Combining Genomics and Transcriptomics Approaches to Understand Stylosanthes scabra, an Orphan Legume from the Brazilian Caatinga.</title>
        <authorList>
            <person name="Ferreira-Neto J.R.C."/>
            <person name="da Silva M.D."/>
            <person name="Binneck E."/>
            <person name="de Melo N.F."/>
            <person name="da Silva R.H."/>
            <person name="de Melo A.L.T.M."/>
            <person name="Pandolfi V."/>
            <person name="Bustamante F.O."/>
            <person name="Brasileiro-Vidal A.C."/>
            <person name="Benko-Iseppon A.M."/>
        </authorList>
    </citation>
    <scope>NUCLEOTIDE SEQUENCE [LARGE SCALE GENOMIC DNA]</scope>
    <source>
        <tissue evidence="1">Leaves</tissue>
    </source>
</reference>
<protein>
    <submittedName>
        <fullName evidence="1">Uncharacterized protein</fullName>
    </submittedName>
</protein>
<dbReference type="Proteomes" id="UP001341840">
    <property type="component" value="Unassembled WGS sequence"/>
</dbReference>
<gene>
    <name evidence="1" type="ORF">PIB30_063094</name>
</gene>
<accession>A0ABU6YLK8</accession>
<organism evidence="1 2">
    <name type="scientific">Stylosanthes scabra</name>
    <dbReference type="NCBI Taxonomy" id="79078"/>
    <lineage>
        <taxon>Eukaryota</taxon>
        <taxon>Viridiplantae</taxon>
        <taxon>Streptophyta</taxon>
        <taxon>Embryophyta</taxon>
        <taxon>Tracheophyta</taxon>
        <taxon>Spermatophyta</taxon>
        <taxon>Magnoliopsida</taxon>
        <taxon>eudicotyledons</taxon>
        <taxon>Gunneridae</taxon>
        <taxon>Pentapetalae</taxon>
        <taxon>rosids</taxon>
        <taxon>fabids</taxon>
        <taxon>Fabales</taxon>
        <taxon>Fabaceae</taxon>
        <taxon>Papilionoideae</taxon>
        <taxon>50 kb inversion clade</taxon>
        <taxon>dalbergioids sensu lato</taxon>
        <taxon>Dalbergieae</taxon>
        <taxon>Pterocarpus clade</taxon>
        <taxon>Stylosanthes</taxon>
    </lineage>
</organism>
<proteinExistence type="predicted"/>
<comment type="caution">
    <text evidence="1">The sequence shown here is derived from an EMBL/GenBank/DDBJ whole genome shotgun (WGS) entry which is preliminary data.</text>
</comment>
<name>A0ABU6YLK8_9FABA</name>